<evidence type="ECO:0000259" key="4">
    <source>
        <dbReference type="PROSITE" id="PS50991"/>
    </source>
</evidence>
<dbReference type="Gene3D" id="3.20.20.70">
    <property type="entry name" value="Aldolase class I"/>
    <property type="match status" value="1"/>
</dbReference>
<dbReference type="RefSeq" id="WP_131071997.1">
    <property type="nucleotide sequence ID" value="NZ_CP036313.1"/>
</dbReference>
<evidence type="ECO:0000256" key="3">
    <source>
        <dbReference type="RuleBase" id="RU003523"/>
    </source>
</evidence>
<sequence>MKTHDVRVWMVDTTLRDGEQAPGVFFRPLEKLTIARQLAECGVDEIEVGIPAMGEFACREIKAIAQLNLSSMLTCWCRAVKKDIELAVGCNTPGVHISFPTSSILLKTFEKNENWVLETLDDTVRFARHYFDQVSVGAQDATRTDMDFLLRFCQAAIGLGVHRVRLADTVGMITPSALMDMVETLLIRLPGLALEFHGHNDLGMATANAVSAVDAGAKAISVTVNGLGERAGNARLEEAAMALFGIGAKKSNMRLSGLTRLCNTVARFSGQQIHAAKPIVGSRIFSHESGIHCAGLLKDTRSYELYDPKQVGRSNPRQMVLGVHSGSAAIKYALAHRNINIDADAAQRLLPQVRAAAAAGNKPVTPELLESIYRRTLCTGQ</sequence>
<dbReference type="SUPFAM" id="SSF51569">
    <property type="entry name" value="Aldolase"/>
    <property type="match status" value="1"/>
</dbReference>
<feature type="domain" description="Pyruvate carboxyltransferase" evidence="4">
    <location>
        <begin position="8"/>
        <end position="259"/>
    </location>
</feature>
<dbReference type="InterPro" id="IPR013785">
    <property type="entry name" value="Aldolase_TIM"/>
</dbReference>
<evidence type="ECO:0000256" key="1">
    <source>
        <dbReference type="ARBA" id="ARBA00006154"/>
    </source>
</evidence>
<dbReference type="EMBL" id="CP036313">
    <property type="protein sequence ID" value="QBH12057.1"/>
    <property type="molecule type" value="Genomic_DNA"/>
</dbReference>
<keyword evidence="6" id="KW-1185">Reference proteome</keyword>
<dbReference type="Proteomes" id="UP000293902">
    <property type="component" value="Chromosome"/>
</dbReference>
<dbReference type="PROSITE" id="PS50991">
    <property type="entry name" value="PYR_CT"/>
    <property type="match status" value="1"/>
</dbReference>
<dbReference type="CDD" id="cd07939">
    <property type="entry name" value="DRE_TIM_NifV"/>
    <property type="match status" value="1"/>
</dbReference>
<dbReference type="InterPro" id="IPR000891">
    <property type="entry name" value="PYR_CT"/>
</dbReference>
<dbReference type="InterPro" id="IPR002034">
    <property type="entry name" value="AIPM/Hcit_synth_CS"/>
</dbReference>
<dbReference type="PROSITE" id="PS00815">
    <property type="entry name" value="AIPM_HOMOCIT_SYNTH_1"/>
    <property type="match status" value="1"/>
</dbReference>
<name>A0ABX5RCF1_9BACT</name>
<protein>
    <recommendedName>
        <fullName evidence="4">Pyruvate carboxyltransferase domain-containing protein</fullName>
    </recommendedName>
</protein>
<accession>A0ABX5RCF1</accession>
<dbReference type="InterPro" id="IPR054691">
    <property type="entry name" value="LeuA/HCS_post-cat"/>
</dbReference>
<dbReference type="Gene3D" id="1.10.238.260">
    <property type="match status" value="1"/>
</dbReference>
<organism evidence="5 6">
    <name type="scientific">Desulfobacter hydrogenophilus</name>
    <dbReference type="NCBI Taxonomy" id="2291"/>
    <lineage>
        <taxon>Bacteria</taxon>
        <taxon>Pseudomonadati</taxon>
        <taxon>Thermodesulfobacteriota</taxon>
        <taxon>Desulfobacteria</taxon>
        <taxon>Desulfobacterales</taxon>
        <taxon>Desulfobacteraceae</taxon>
        <taxon>Desulfobacter</taxon>
    </lineage>
</organism>
<proteinExistence type="inferred from homology"/>
<comment type="similarity">
    <text evidence="1 3">Belongs to the alpha-IPM synthase/homocitrate synthase family.</text>
</comment>
<dbReference type="Pfam" id="PF22617">
    <property type="entry name" value="HCS_D2"/>
    <property type="match status" value="1"/>
</dbReference>
<gene>
    <name evidence="5" type="ORF">EYB58_03450</name>
</gene>
<dbReference type="PANTHER" id="PTHR42880:SF1">
    <property type="entry name" value="ISOPROPYLMALATE_HOMOCITRATE_CITRAMALATE SYNTHASE FAMILY PROTEIN"/>
    <property type="match status" value="1"/>
</dbReference>
<evidence type="ECO:0000313" key="5">
    <source>
        <dbReference type="EMBL" id="QBH12057.1"/>
    </source>
</evidence>
<reference evidence="5 6" key="1">
    <citation type="submission" date="2019-02" db="EMBL/GenBank/DDBJ databases">
        <title>Complete genome sequence of Desulfobacter hydrogenophilus AcRS1.</title>
        <authorList>
            <person name="Marietou A."/>
            <person name="Lund M.B."/>
            <person name="Marshall I.P.G."/>
            <person name="Schreiber L."/>
            <person name="Jorgensen B."/>
        </authorList>
    </citation>
    <scope>NUCLEOTIDE SEQUENCE [LARGE SCALE GENOMIC DNA]</scope>
    <source>
        <strain evidence="5 6">AcRS1</strain>
    </source>
</reference>
<evidence type="ECO:0000313" key="6">
    <source>
        <dbReference type="Proteomes" id="UP000293902"/>
    </source>
</evidence>
<dbReference type="InterPro" id="IPR013477">
    <property type="entry name" value="NifV/FrbC"/>
</dbReference>
<keyword evidence="2 3" id="KW-0808">Transferase</keyword>
<evidence type="ECO:0000256" key="2">
    <source>
        <dbReference type="ARBA" id="ARBA00022679"/>
    </source>
</evidence>
<dbReference type="PANTHER" id="PTHR42880">
    <property type="entry name" value="HOMOCITRATE SYNTHASE"/>
    <property type="match status" value="1"/>
</dbReference>
<dbReference type="Pfam" id="PF00682">
    <property type="entry name" value="HMGL-like"/>
    <property type="match status" value="1"/>
</dbReference>
<dbReference type="PROSITE" id="PS00816">
    <property type="entry name" value="AIPM_HOMOCIT_SYNTH_2"/>
    <property type="match status" value="1"/>
</dbReference>